<evidence type="ECO:0000313" key="2">
    <source>
        <dbReference type="EMBL" id="EXG83248.1"/>
    </source>
</evidence>
<organism evidence="2 3">
    <name type="scientific">Saccharibacillus sacchari DSM 19268</name>
    <dbReference type="NCBI Taxonomy" id="915437"/>
    <lineage>
        <taxon>Bacteria</taxon>
        <taxon>Bacillati</taxon>
        <taxon>Bacillota</taxon>
        <taxon>Bacilli</taxon>
        <taxon>Bacillales</taxon>
        <taxon>Paenibacillaceae</taxon>
        <taxon>Saccharibacillus</taxon>
    </lineage>
</organism>
<keyword evidence="1" id="KW-1133">Transmembrane helix</keyword>
<dbReference type="AlphaFoldDB" id="A0A010Z7M3"/>
<sequence>MWNFILGVAAITMGLRFLYGTISRGRSIVTVKILGMQVPIRVIQVAMSLFVIGLGVYMLLR</sequence>
<name>A0A010Z7M3_9BACL</name>
<proteinExistence type="predicted"/>
<keyword evidence="3" id="KW-1185">Reference proteome</keyword>
<dbReference type="RefSeq" id="WP_037282585.1">
    <property type="nucleotide sequence ID" value="NZ_KK073875.1"/>
</dbReference>
<dbReference type="HOGENOM" id="CLU_2919999_0_0_9"/>
<comment type="caution">
    <text evidence="2">The sequence shown here is derived from an EMBL/GenBank/DDBJ whole genome shotgun (WGS) entry which is preliminary data.</text>
</comment>
<protein>
    <submittedName>
        <fullName evidence="2">Uncharacterized protein</fullName>
    </submittedName>
</protein>
<evidence type="ECO:0000313" key="3">
    <source>
        <dbReference type="Proteomes" id="UP000053380"/>
    </source>
</evidence>
<gene>
    <name evidence="2" type="ORF">SacsacDRAFT_0213</name>
</gene>
<feature type="transmembrane region" description="Helical" evidence="1">
    <location>
        <begin position="43"/>
        <end position="60"/>
    </location>
</feature>
<keyword evidence="1" id="KW-0812">Transmembrane</keyword>
<keyword evidence="1" id="KW-0472">Membrane</keyword>
<evidence type="ECO:0000256" key="1">
    <source>
        <dbReference type="SAM" id="Phobius"/>
    </source>
</evidence>
<dbReference type="Proteomes" id="UP000053380">
    <property type="component" value="Unassembled WGS sequence"/>
</dbReference>
<accession>A0A010Z7M3</accession>
<dbReference type="EMBL" id="JFBU01000001">
    <property type="protein sequence ID" value="EXG83248.1"/>
    <property type="molecule type" value="Genomic_DNA"/>
</dbReference>
<reference evidence="2" key="1">
    <citation type="submission" date="2013-07" db="EMBL/GenBank/DDBJ databases">
        <authorList>
            <consortium name="DOE Joint Genome Institute"/>
            <person name="Anderson I."/>
            <person name="Huntemann M."/>
            <person name="Han J."/>
            <person name="Chen A."/>
            <person name="Kyrpides N."/>
            <person name="Mavromatis K."/>
            <person name="Markowitz V."/>
            <person name="Palaniappan K."/>
            <person name="Ivanova N."/>
            <person name="Schaumberg A."/>
            <person name="Pati A."/>
            <person name="Liolios K."/>
            <person name="Nordberg H.P."/>
            <person name="Cantor M.N."/>
            <person name="Hua S.X."/>
            <person name="Woyke T."/>
        </authorList>
    </citation>
    <scope>NUCLEOTIDE SEQUENCE [LARGE SCALE GENOMIC DNA]</scope>
    <source>
        <strain evidence="2">DSM 19268</strain>
    </source>
</reference>